<accession>A0A975K337</accession>
<dbReference type="RefSeq" id="WP_212607891.1">
    <property type="nucleotide sequence ID" value="NZ_CP073910.1"/>
</dbReference>
<dbReference type="CDD" id="cd07814">
    <property type="entry name" value="SRPBCC_CalC_Aha1-like"/>
    <property type="match status" value="1"/>
</dbReference>
<comment type="similarity">
    <text evidence="1">Belongs to the AHA1 family.</text>
</comment>
<dbReference type="AlphaFoldDB" id="A0A975K337"/>
<name>A0A975K337_9SPHN</name>
<protein>
    <submittedName>
        <fullName evidence="3">SRPBCC domain-containing protein</fullName>
    </submittedName>
</protein>
<dbReference type="InterPro" id="IPR013538">
    <property type="entry name" value="ASHA1/2-like_C"/>
</dbReference>
<keyword evidence="4" id="KW-1185">Reference proteome</keyword>
<evidence type="ECO:0000313" key="4">
    <source>
        <dbReference type="Proteomes" id="UP000681425"/>
    </source>
</evidence>
<reference evidence="3" key="1">
    <citation type="submission" date="2021-04" db="EMBL/GenBank/DDBJ databases">
        <title>Isolation of p-tert-butylphenol degrading bacteria Sphingobium phenoxybenzoativorans Tas13 from active sludge.</title>
        <authorList>
            <person name="Li Y."/>
        </authorList>
    </citation>
    <scope>NUCLEOTIDE SEQUENCE</scope>
    <source>
        <strain evidence="3">Tas13</strain>
    </source>
</reference>
<evidence type="ECO:0000259" key="2">
    <source>
        <dbReference type="Pfam" id="PF08327"/>
    </source>
</evidence>
<feature type="domain" description="Activator of Hsp90 ATPase homologue 1/2-like C-terminal" evidence="2">
    <location>
        <begin position="16"/>
        <end position="151"/>
    </location>
</feature>
<evidence type="ECO:0000313" key="3">
    <source>
        <dbReference type="EMBL" id="QUT03996.1"/>
    </source>
</evidence>
<dbReference type="SUPFAM" id="SSF55961">
    <property type="entry name" value="Bet v1-like"/>
    <property type="match status" value="1"/>
</dbReference>
<proteinExistence type="inferred from homology"/>
<organism evidence="3 4">
    <name type="scientific">Sphingobium phenoxybenzoativorans</name>
    <dbReference type="NCBI Taxonomy" id="1592790"/>
    <lineage>
        <taxon>Bacteria</taxon>
        <taxon>Pseudomonadati</taxon>
        <taxon>Pseudomonadota</taxon>
        <taxon>Alphaproteobacteria</taxon>
        <taxon>Sphingomonadales</taxon>
        <taxon>Sphingomonadaceae</taxon>
        <taxon>Sphingobium</taxon>
    </lineage>
</organism>
<evidence type="ECO:0000256" key="1">
    <source>
        <dbReference type="ARBA" id="ARBA00006817"/>
    </source>
</evidence>
<gene>
    <name evidence="3" type="ORF">KFK14_12645</name>
</gene>
<dbReference type="KEGG" id="spph:KFK14_12645"/>
<dbReference type="Gene3D" id="3.30.530.20">
    <property type="match status" value="1"/>
</dbReference>
<dbReference type="Proteomes" id="UP000681425">
    <property type="component" value="Chromosome"/>
</dbReference>
<dbReference type="EMBL" id="CP073910">
    <property type="protein sequence ID" value="QUT03996.1"/>
    <property type="molecule type" value="Genomic_DNA"/>
</dbReference>
<dbReference type="Pfam" id="PF08327">
    <property type="entry name" value="AHSA1"/>
    <property type="match status" value="1"/>
</dbReference>
<sequence length="155" mass="16772">MSEAPVILTVTRAFAAAPERVFDAWLDPAMAGRFLFATPGGEMVKVEIDARVGGGFEIVERRPGGNGGSGDAHHYGRYEVIDRPERLVFLFRADPSGEEEWTRVSIAIAPADGGGCVLTLTHEMDPQWAAYEAQTRKGWTMILGSLATLLENGHG</sequence>
<dbReference type="InterPro" id="IPR023393">
    <property type="entry name" value="START-like_dom_sf"/>
</dbReference>